<keyword evidence="5" id="KW-0238">DNA-binding</keyword>
<evidence type="ECO:0000259" key="9">
    <source>
        <dbReference type="Pfam" id="PF21338"/>
    </source>
</evidence>
<dbReference type="InterPro" id="IPR049331">
    <property type="entry name" value="Top1B_N_bact"/>
</dbReference>
<evidence type="ECO:0000256" key="5">
    <source>
        <dbReference type="ARBA" id="ARBA00023125"/>
    </source>
</evidence>
<dbReference type="Gene3D" id="1.10.132.120">
    <property type="match status" value="1"/>
</dbReference>
<evidence type="ECO:0000256" key="6">
    <source>
        <dbReference type="ARBA" id="ARBA00023235"/>
    </source>
</evidence>
<proteinExistence type="inferred from homology"/>
<keyword evidence="11" id="KW-1185">Reference proteome</keyword>
<dbReference type="EMBL" id="JBHTMB010000280">
    <property type="protein sequence ID" value="MFD1237276.1"/>
    <property type="molecule type" value="Genomic_DNA"/>
</dbReference>
<sequence>MHDDDLPPGLTRSDPSGPGWTRQRRGKGWSYSDDRGRVITDPLVRSRIGQLAIPPAWREVWIAPDESGHIQAVGTDDAGRRQYLYHPAWREARDREKHDRALLLGTRMPRVRAEIAARLTESGLGARRVLAAGLRMLDLGVFRAGGEQYAPDNPDDDGTFGLATLLRDHVSLNRGAVLVDYPAKGGVQRSVRLADPELHRVVGSLRRRRGGGPELLAFRNGSGRSRGDWHDVTTADLNAAVKELAGAEMTCKDLRTWNATVLAAVDLAARSRDGVPDAQRARTREVRRTMEAVSDHLGNTPAVARASYVDPRVVERYEDGRTILRALRRVGDVTSEAGSVDARSRDILDRAVVRLIRKG</sequence>
<name>A0ABW3VRH1_9PSEU</name>
<evidence type="ECO:0000256" key="7">
    <source>
        <dbReference type="SAM" id="MobiDB-lite"/>
    </source>
</evidence>
<evidence type="ECO:0000313" key="11">
    <source>
        <dbReference type="Proteomes" id="UP001597182"/>
    </source>
</evidence>
<dbReference type="PRINTS" id="PR00416">
    <property type="entry name" value="EUTPISMRASEI"/>
</dbReference>
<dbReference type="Gene3D" id="3.30.66.10">
    <property type="entry name" value="DNA topoisomerase I domain"/>
    <property type="match status" value="1"/>
</dbReference>
<dbReference type="InterPro" id="IPR014711">
    <property type="entry name" value="TopoI_cat_a-hlx-sub_euk"/>
</dbReference>
<evidence type="ECO:0000256" key="1">
    <source>
        <dbReference type="ARBA" id="ARBA00000213"/>
    </source>
</evidence>
<comment type="similarity">
    <text evidence="2">Belongs to the type IB topoisomerase family.</text>
</comment>
<organism evidence="10 11">
    <name type="scientific">Pseudonocardia benzenivorans</name>
    <dbReference type="NCBI Taxonomy" id="228005"/>
    <lineage>
        <taxon>Bacteria</taxon>
        <taxon>Bacillati</taxon>
        <taxon>Actinomycetota</taxon>
        <taxon>Actinomycetes</taxon>
        <taxon>Pseudonocardiales</taxon>
        <taxon>Pseudonocardiaceae</taxon>
        <taxon>Pseudonocardia</taxon>
    </lineage>
</organism>
<dbReference type="RefSeq" id="WP_339122321.1">
    <property type="nucleotide sequence ID" value="NZ_BAABKS010000079.1"/>
</dbReference>
<dbReference type="InterPro" id="IPR035447">
    <property type="entry name" value="DNA_topo_I_N_sf"/>
</dbReference>
<dbReference type="InterPro" id="IPR011010">
    <property type="entry name" value="DNA_brk_join_enz"/>
</dbReference>
<reference evidence="11" key="1">
    <citation type="journal article" date="2019" name="Int. J. Syst. Evol. Microbiol.">
        <title>The Global Catalogue of Microorganisms (GCM) 10K type strain sequencing project: providing services to taxonomists for standard genome sequencing and annotation.</title>
        <authorList>
            <consortium name="The Broad Institute Genomics Platform"/>
            <consortium name="The Broad Institute Genome Sequencing Center for Infectious Disease"/>
            <person name="Wu L."/>
            <person name="Ma J."/>
        </authorList>
    </citation>
    <scope>NUCLEOTIDE SEQUENCE [LARGE SCALE GENOMIC DNA]</scope>
    <source>
        <strain evidence="11">CCUG 49018</strain>
    </source>
</reference>
<dbReference type="InterPro" id="IPR013500">
    <property type="entry name" value="TopoI_cat_euk"/>
</dbReference>
<feature type="domain" description="DNA topoisomerase I catalytic core eukaryotic-type" evidence="8">
    <location>
        <begin position="89"/>
        <end position="318"/>
    </location>
</feature>
<dbReference type="SUPFAM" id="SSF55869">
    <property type="entry name" value="DNA topoisomerase I domain"/>
    <property type="match status" value="1"/>
</dbReference>
<dbReference type="Gene3D" id="3.90.15.10">
    <property type="entry name" value="Topoisomerase I, Chain A, domain 3"/>
    <property type="match status" value="1"/>
</dbReference>
<dbReference type="Pfam" id="PF01028">
    <property type="entry name" value="Topoisom_I"/>
    <property type="match status" value="1"/>
</dbReference>
<evidence type="ECO:0000256" key="3">
    <source>
        <dbReference type="ARBA" id="ARBA00012891"/>
    </source>
</evidence>
<feature type="domain" description="DNA topoisomerase IB N-terminal" evidence="9">
    <location>
        <begin position="28"/>
        <end position="76"/>
    </location>
</feature>
<accession>A0ABW3VRH1</accession>
<keyword evidence="4" id="KW-0799">Topoisomerase</keyword>
<evidence type="ECO:0000259" key="8">
    <source>
        <dbReference type="Pfam" id="PF01028"/>
    </source>
</evidence>
<gene>
    <name evidence="10" type="ORF">ACFQ34_28665</name>
</gene>
<protein>
    <recommendedName>
        <fullName evidence="3">DNA topoisomerase</fullName>
        <ecNumber evidence="3">5.6.2.1</ecNumber>
    </recommendedName>
</protein>
<dbReference type="Proteomes" id="UP001597182">
    <property type="component" value="Unassembled WGS sequence"/>
</dbReference>
<dbReference type="PROSITE" id="PS52038">
    <property type="entry name" value="TOPO_IB_2"/>
    <property type="match status" value="1"/>
</dbReference>
<evidence type="ECO:0000256" key="4">
    <source>
        <dbReference type="ARBA" id="ARBA00023029"/>
    </source>
</evidence>
<feature type="region of interest" description="Disordered" evidence="7">
    <location>
        <begin position="1"/>
        <end position="33"/>
    </location>
</feature>
<dbReference type="InterPro" id="IPR001631">
    <property type="entry name" value="TopoI"/>
</dbReference>
<comment type="catalytic activity">
    <reaction evidence="1">
        <text>ATP-independent breakage of single-stranded DNA, followed by passage and rejoining.</text>
        <dbReference type="EC" id="5.6.2.1"/>
    </reaction>
</comment>
<dbReference type="EC" id="5.6.2.1" evidence="3"/>
<evidence type="ECO:0000256" key="2">
    <source>
        <dbReference type="ARBA" id="ARBA00006645"/>
    </source>
</evidence>
<comment type="caution">
    <text evidence="10">The sequence shown here is derived from an EMBL/GenBank/DDBJ whole genome shotgun (WGS) entry which is preliminary data.</text>
</comment>
<evidence type="ECO:0000313" key="10">
    <source>
        <dbReference type="EMBL" id="MFD1237276.1"/>
    </source>
</evidence>
<dbReference type="Pfam" id="PF21338">
    <property type="entry name" value="Top1B_N_bact"/>
    <property type="match status" value="1"/>
</dbReference>
<dbReference type="SUPFAM" id="SSF56349">
    <property type="entry name" value="DNA breaking-rejoining enzymes"/>
    <property type="match status" value="1"/>
</dbReference>
<keyword evidence="6" id="KW-0413">Isomerase</keyword>